<accession>A0A1V9XPV6</accession>
<feature type="compositionally biased region" description="Polar residues" evidence="1">
    <location>
        <begin position="259"/>
        <end position="278"/>
    </location>
</feature>
<keyword evidence="3" id="KW-1185">Reference proteome</keyword>
<comment type="caution">
    <text evidence="2">The sequence shown here is derived from an EMBL/GenBank/DDBJ whole genome shotgun (WGS) entry which is preliminary data.</text>
</comment>
<evidence type="ECO:0000313" key="2">
    <source>
        <dbReference type="EMBL" id="OQR75378.1"/>
    </source>
</evidence>
<dbReference type="InParanoid" id="A0A1V9XPV6"/>
<feature type="region of interest" description="Disordered" evidence="1">
    <location>
        <begin position="235"/>
        <end position="278"/>
    </location>
</feature>
<feature type="compositionally biased region" description="Low complexity" evidence="1">
    <location>
        <begin position="1"/>
        <end position="23"/>
    </location>
</feature>
<proteinExistence type="predicted"/>
<dbReference type="AlphaFoldDB" id="A0A1V9XPV6"/>
<gene>
    <name evidence="2" type="ORF">BIW11_08460</name>
</gene>
<name>A0A1V9XPV6_9ACAR</name>
<feature type="compositionally biased region" description="Low complexity" evidence="1">
    <location>
        <begin position="61"/>
        <end position="85"/>
    </location>
</feature>
<evidence type="ECO:0000256" key="1">
    <source>
        <dbReference type="SAM" id="MobiDB-lite"/>
    </source>
</evidence>
<feature type="region of interest" description="Disordered" evidence="1">
    <location>
        <begin position="300"/>
        <end position="359"/>
    </location>
</feature>
<feature type="non-terminal residue" evidence="2">
    <location>
        <position position="1"/>
    </location>
</feature>
<reference evidence="2 3" key="1">
    <citation type="journal article" date="2017" name="Gigascience">
        <title>Draft genome of the honey bee ectoparasitic mite, Tropilaelaps mercedesae, is shaped by the parasitic life history.</title>
        <authorList>
            <person name="Dong X."/>
            <person name="Armstrong S.D."/>
            <person name="Xia D."/>
            <person name="Makepeace B.L."/>
            <person name="Darby A.C."/>
            <person name="Kadowaki T."/>
        </authorList>
    </citation>
    <scope>NUCLEOTIDE SEQUENCE [LARGE SCALE GENOMIC DNA]</scope>
    <source>
        <strain evidence="2">Wuxi-XJTLU</strain>
    </source>
</reference>
<dbReference type="EMBL" id="MNPL01006463">
    <property type="protein sequence ID" value="OQR75378.1"/>
    <property type="molecule type" value="Genomic_DNA"/>
</dbReference>
<organism evidence="2 3">
    <name type="scientific">Tropilaelaps mercedesae</name>
    <dbReference type="NCBI Taxonomy" id="418985"/>
    <lineage>
        <taxon>Eukaryota</taxon>
        <taxon>Metazoa</taxon>
        <taxon>Ecdysozoa</taxon>
        <taxon>Arthropoda</taxon>
        <taxon>Chelicerata</taxon>
        <taxon>Arachnida</taxon>
        <taxon>Acari</taxon>
        <taxon>Parasitiformes</taxon>
        <taxon>Mesostigmata</taxon>
        <taxon>Gamasina</taxon>
        <taxon>Dermanyssoidea</taxon>
        <taxon>Laelapidae</taxon>
        <taxon>Tropilaelaps</taxon>
    </lineage>
</organism>
<protein>
    <submittedName>
        <fullName evidence="2">Uncharacterized protein</fullName>
    </submittedName>
</protein>
<sequence>GANQQQTGTATTQQQSTASSLLGGLLGGGGNNQNASQTTGGGTTSTGSSLLGSLTGGLLGGSAQQQQQQQKQQQQQQQQQQHQQQMNVMNQQGFSGIMGPQQGMLGGPNMVSGQMNQGGMMTGGSSAMLGPNGQPLVGPNGQPILGPNGQPLQQQGGMQPLLGPNGQPLLGPNGQPLLGPIQPGQQQMGQFGVAMQQSFGNVQQQSGMNNPTLGQQSYGYGPTGPGMAGPAVIGVMGQGPIPSTNDPYDPYGKRPENQLAAQQQRQGNSTGVNADGSNWIQTQNWQTTNDHDDIMAPIMGTGQQGKQANQGAREYKAHPQQQQVPDQLLPEQQQPIQKSCGRPSRRRPAAETDERLSFGNNEQELRRVLLLEMELEEKDVEDSLADSDASEDLVDEVGLRLCLNYLNRLPGSYKQPQQVCFQQSQLGNVAAQLQGSLAAGEDALEVYTIPEEADEESAGLSGVALAADLDVLNSDTAQSLLRWRGRPRRPDLRTFRNPVMMVL</sequence>
<feature type="compositionally biased region" description="Low complexity" evidence="1">
    <location>
        <begin position="319"/>
        <end position="337"/>
    </location>
</feature>
<feature type="region of interest" description="Disordered" evidence="1">
    <location>
        <begin position="1"/>
        <end position="86"/>
    </location>
</feature>
<dbReference type="Proteomes" id="UP000192247">
    <property type="component" value="Unassembled WGS sequence"/>
</dbReference>
<evidence type="ECO:0000313" key="3">
    <source>
        <dbReference type="Proteomes" id="UP000192247"/>
    </source>
</evidence>